<comment type="similarity">
    <text evidence="1">Belongs to the LysR transcriptional regulatory family.</text>
</comment>
<keyword evidence="2" id="KW-0678">Repressor</keyword>
<name>A0A0T9T0Y1_YERAL</name>
<feature type="domain" description="HTH lysR-type" evidence="6">
    <location>
        <begin position="1"/>
        <end position="58"/>
    </location>
</feature>
<dbReference type="PANTHER" id="PTHR30346">
    <property type="entry name" value="TRANSCRIPTIONAL DUAL REGULATOR HCAR-RELATED"/>
    <property type="match status" value="1"/>
</dbReference>
<dbReference type="CDD" id="cd08451">
    <property type="entry name" value="PBP2_BudR"/>
    <property type="match status" value="1"/>
</dbReference>
<evidence type="ECO:0000256" key="1">
    <source>
        <dbReference type="ARBA" id="ARBA00009437"/>
    </source>
</evidence>
<evidence type="ECO:0000313" key="9">
    <source>
        <dbReference type="Proteomes" id="UP000038647"/>
    </source>
</evidence>
<reference evidence="7 10" key="2">
    <citation type="submission" date="2015-03" db="EMBL/GenBank/DDBJ databases">
        <authorList>
            <person name="Murphy D."/>
        </authorList>
    </citation>
    <scope>NUCLEOTIDE SEQUENCE [LARGE SCALE GENOMIC DNA]</scope>
    <source>
        <strain evidence="7 10">IP06005</strain>
    </source>
</reference>
<dbReference type="Gene3D" id="3.40.190.10">
    <property type="entry name" value="Periplasmic binding protein-like II"/>
    <property type="match status" value="2"/>
</dbReference>
<dbReference type="OrthoDB" id="5289754at2"/>
<dbReference type="PROSITE" id="PS50931">
    <property type="entry name" value="HTH_LYSR"/>
    <property type="match status" value="1"/>
</dbReference>
<dbReference type="InterPro" id="IPR036390">
    <property type="entry name" value="WH_DNA-bd_sf"/>
</dbReference>
<dbReference type="EMBL" id="CQEJ01000002">
    <property type="protein sequence ID" value="CNK55005.1"/>
    <property type="molecule type" value="Genomic_DNA"/>
</dbReference>
<evidence type="ECO:0000256" key="5">
    <source>
        <dbReference type="ARBA" id="ARBA00023163"/>
    </source>
</evidence>
<dbReference type="STRING" id="1453495.AT01_2660"/>
<keyword evidence="3" id="KW-0805">Transcription regulation</keyword>
<dbReference type="Pfam" id="PF03466">
    <property type="entry name" value="LysR_substrate"/>
    <property type="match status" value="1"/>
</dbReference>
<dbReference type="PRINTS" id="PR00039">
    <property type="entry name" value="HTHLYSR"/>
</dbReference>
<gene>
    <name evidence="7" type="primary">budR</name>
    <name evidence="7" type="ORF">ERS137965_00401</name>
    <name evidence="8" type="ORF">ERS137966_00629</name>
</gene>
<evidence type="ECO:0000256" key="4">
    <source>
        <dbReference type="ARBA" id="ARBA00023125"/>
    </source>
</evidence>
<dbReference type="Gene3D" id="1.10.10.10">
    <property type="entry name" value="Winged helix-like DNA-binding domain superfamily/Winged helix DNA-binding domain"/>
    <property type="match status" value="1"/>
</dbReference>
<accession>A0A0T9T0Y1</accession>
<dbReference type="PANTHER" id="PTHR30346:SF30">
    <property type="entry name" value="SMALL NEUTRAL PROTEASE REGULATORY PROTEIN"/>
    <property type="match status" value="1"/>
</dbReference>
<dbReference type="RefSeq" id="WP_042839315.1">
    <property type="nucleotide sequence ID" value="NZ_CABHPY010000131.1"/>
</dbReference>
<dbReference type="InterPro" id="IPR036388">
    <property type="entry name" value="WH-like_DNA-bd_sf"/>
</dbReference>
<dbReference type="EMBL" id="CQEH01000002">
    <property type="protein sequence ID" value="CNK57647.1"/>
    <property type="molecule type" value="Genomic_DNA"/>
</dbReference>
<dbReference type="GO" id="GO:0032993">
    <property type="term" value="C:protein-DNA complex"/>
    <property type="evidence" value="ECO:0007669"/>
    <property type="project" value="TreeGrafter"/>
</dbReference>
<evidence type="ECO:0000313" key="8">
    <source>
        <dbReference type="EMBL" id="CNK57647.1"/>
    </source>
</evidence>
<evidence type="ECO:0000313" key="7">
    <source>
        <dbReference type="EMBL" id="CNK55005.1"/>
    </source>
</evidence>
<evidence type="ECO:0000313" key="10">
    <source>
        <dbReference type="Proteomes" id="UP000041595"/>
    </source>
</evidence>
<dbReference type="InterPro" id="IPR037410">
    <property type="entry name" value="BudR_PBP2"/>
</dbReference>
<dbReference type="FunFam" id="1.10.10.10:FF:000001">
    <property type="entry name" value="LysR family transcriptional regulator"/>
    <property type="match status" value="1"/>
</dbReference>
<dbReference type="GO" id="GO:0003677">
    <property type="term" value="F:DNA binding"/>
    <property type="evidence" value="ECO:0007669"/>
    <property type="project" value="UniProtKB-KW"/>
</dbReference>
<evidence type="ECO:0000259" key="6">
    <source>
        <dbReference type="PROSITE" id="PS50931"/>
    </source>
</evidence>
<dbReference type="Proteomes" id="UP000038647">
    <property type="component" value="Unassembled WGS sequence"/>
</dbReference>
<dbReference type="AlphaFoldDB" id="A0A0T9T0Y1"/>
<dbReference type="SUPFAM" id="SSF46785">
    <property type="entry name" value="Winged helix' DNA-binding domain"/>
    <property type="match status" value="1"/>
</dbReference>
<protein>
    <submittedName>
        <fullName evidence="7 8">Transcriptional regulator</fullName>
    </submittedName>
</protein>
<dbReference type="GO" id="GO:0003700">
    <property type="term" value="F:DNA-binding transcription factor activity"/>
    <property type="evidence" value="ECO:0007669"/>
    <property type="project" value="InterPro"/>
</dbReference>
<dbReference type="Proteomes" id="UP000041595">
    <property type="component" value="Unassembled WGS sequence"/>
</dbReference>
<keyword evidence="5" id="KW-0804">Transcription</keyword>
<evidence type="ECO:0000256" key="2">
    <source>
        <dbReference type="ARBA" id="ARBA00022491"/>
    </source>
</evidence>
<sequence>MELRYLRYFVAVASTRHFTRAAEMLGISQPPLSQQIQKLEREIGTPLLRRLARGVELTEAGQIFYADACHILKLTDEAIERAKSIARGETGKLRVGFASSTAFQLIVLQLLHVYREKYPEVVLSPSEETMPILMNDLHNEHIDVAFIRQPCDASNEFTCAVLEEEDMLLVLPQSHPLHGCPKINLNVLQHEKLITFPREVAPGLFDTIIGACYRAGFQPTLGQQSPQMVSAIAMVSAGFGFTLVPRSLATLQANNVTYHDIDDNLLKTRITMAWRRHERSATVLNMVKLIATRLNCHSQ</sequence>
<proteinExistence type="inferred from homology"/>
<dbReference type="SUPFAM" id="SSF53850">
    <property type="entry name" value="Periplasmic binding protein-like II"/>
    <property type="match status" value="1"/>
</dbReference>
<organism evidence="7 10">
    <name type="scientific">Yersinia aldovae</name>
    <dbReference type="NCBI Taxonomy" id="29483"/>
    <lineage>
        <taxon>Bacteria</taxon>
        <taxon>Pseudomonadati</taxon>
        <taxon>Pseudomonadota</taxon>
        <taxon>Gammaproteobacteria</taxon>
        <taxon>Enterobacterales</taxon>
        <taxon>Yersiniaceae</taxon>
        <taxon>Yersinia</taxon>
    </lineage>
</organism>
<evidence type="ECO:0000256" key="3">
    <source>
        <dbReference type="ARBA" id="ARBA00023015"/>
    </source>
</evidence>
<dbReference type="InterPro" id="IPR005119">
    <property type="entry name" value="LysR_subst-bd"/>
</dbReference>
<reference evidence="8 9" key="1">
    <citation type="submission" date="2015-03" db="EMBL/GenBank/DDBJ databases">
        <authorList>
            <consortium name="Pathogen Informatics"/>
            <person name="Murphy D."/>
        </authorList>
    </citation>
    <scope>NUCLEOTIDE SEQUENCE [LARGE SCALE GENOMIC DNA]</scope>
    <source>
        <strain evidence="8 9">IP08791</strain>
    </source>
</reference>
<dbReference type="InterPro" id="IPR000847">
    <property type="entry name" value="LysR_HTH_N"/>
</dbReference>
<dbReference type="Pfam" id="PF00126">
    <property type="entry name" value="HTH_1"/>
    <property type="match status" value="1"/>
</dbReference>
<keyword evidence="4" id="KW-0238">DNA-binding</keyword>
<keyword evidence="9" id="KW-1185">Reference proteome</keyword>